<dbReference type="GO" id="GO:0009733">
    <property type="term" value="P:response to auxin"/>
    <property type="evidence" value="ECO:0007669"/>
    <property type="project" value="InterPro"/>
</dbReference>
<protein>
    <submittedName>
        <fullName evidence="2">Uncharacterized protein</fullName>
    </submittedName>
</protein>
<dbReference type="PANTHER" id="PTHR31374:SF188">
    <property type="entry name" value="SAUR-LIKE AUXIN-RESPONSIVE FAMILY PROTEIN"/>
    <property type="match status" value="1"/>
</dbReference>
<name>A0AAE1TDL6_9FABA</name>
<accession>A0AAE1TDL6</accession>
<dbReference type="EMBL" id="JAWXYG010000002">
    <property type="protein sequence ID" value="KAK4281507.1"/>
    <property type="molecule type" value="Genomic_DNA"/>
</dbReference>
<evidence type="ECO:0000313" key="3">
    <source>
        <dbReference type="Proteomes" id="UP001293593"/>
    </source>
</evidence>
<dbReference type="AlphaFoldDB" id="A0AAE1TDL6"/>
<evidence type="ECO:0000256" key="1">
    <source>
        <dbReference type="ARBA" id="ARBA00006974"/>
    </source>
</evidence>
<proteinExistence type="inferred from homology"/>
<reference evidence="2" key="1">
    <citation type="submission" date="2023-10" db="EMBL/GenBank/DDBJ databases">
        <title>Chromosome-level genome of the transformable northern wattle, Acacia crassicarpa.</title>
        <authorList>
            <person name="Massaro I."/>
            <person name="Sinha N.R."/>
            <person name="Poethig S."/>
            <person name="Leichty A.R."/>
        </authorList>
    </citation>
    <scope>NUCLEOTIDE SEQUENCE</scope>
    <source>
        <strain evidence="2">Acra3RX</strain>
        <tissue evidence="2">Leaf</tissue>
    </source>
</reference>
<sequence length="115" mass="13273">MIRYLIERMVQKGLSLLVGKRCARGQLDEEEEANKKKVPADVMDGQFAVLAVEGKETKRFVLELDYLAEPEFLELLDRAREEYGFRQQGALSVPCRPQELEKIQESRSRRNSLST</sequence>
<gene>
    <name evidence="2" type="ORF">QN277_012989</name>
</gene>
<evidence type="ECO:0000313" key="2">
    <source>
        <dbReference type="EMBL" id="KAK4281507.1"/>
    </source>
</evidence>
<dbReference type="InterPro" id="IPR003676">
    <property type="entry name" value="SAUR_fam"/>
</dbReference>
<organism evidence="2 3">
    <name type="scientific">Acacia crassicarpa</name>
    <name type="common">northern wattle</name>
    <dbReference type="NCBI Taxonomy" id="499986"/>
    <lineage>
        <taxon>Eukaryota</taxon>
        <taxon>Viridiplantae</taxon>
        <taxon>Streptophyta</taxon>
        <taxon>Embryophyta</taxon>
        <taxon>Tracheophyta</taxon>
        <taxon>Spermatophyta</taxon>
        <taxon>Magnoliopsida</taxon>
        <taxon>eudicotyledons</taxon>
        <taxon>Gunneridae</taxon>
        <taxon>Pentapetalae</taxon>
        <taxon>rosids</taxon>
        <taxon>fabids</taxon>
        <taxon>Fabales</taxon>
        <taxon>Fabaceae</taxon>
        <taxon>Caesalpinioideae</taxon>
        <taxon>mimosoid clade</taxon>
        <taxon>Acacieae</taxon>
        <taxon>Acacia</taxon>
    </lineage>
</organism>
<dbReference type="Pfam" id="PF02519">
    <property type="entry name" value="Auxin_inducible"/>
    <property type="match status" value="1"/>
</dbReference>
<comment type="caution">
    <text evidence="2">The sequence shown here is derived from an EMBL/GenBank/DDBJ whole genome shotgun (WGS) entry which is preliminary data.</text>
</comment>
<dbReference type="Proteomes" id="UP001293593">
    <property type="component" value="Unassembled WGS sequence"/>
</dbReference>
<keyword evidence="3" id="KW-1185">Reference proteome</keyword>
<comment type="similarity">
    <text evidence="1">Belongs to the ARG7 family.</text>
</comment>
<dbReference type="PANTHER" id="PTHR31374">
    <property type="entry name" value="AUXIN-INDUCED PROTEIN-LIKE-RELATED"/>
    <property type="match status" value="1"/>
</dbReference>